<dbReference type="RefSeq" id="WP_285449238.1">
    <property type="nucleotide sequence ID" value="NZ_CP127173.1"/>
</dbReference>
<dbReference type="PRINTS" id="PR00364">
    <property type="entry name" value="DISEASERSIST"/>
</dbReference>
<organism evidence="2 3">
    <name type="scientific">Amycolatopsis nalaikhensis</name>
    <dbReference type="NCBI Taxonomy" id="715472"/>
    <lineage>
        <taxon>Bacteria</taxon>
        <taxon>Bacillati</taxon>
        <taxon>Actinomycetota</taxon>
        <taxon>Actinomycetes</taxon>
        <taxon>Pseudonocardiales</taxon>
        <taxon>Pseudonocardiaceae</taxon>
        <taxon>Amycolatopsis</taxon>
    </lineage>
</organism>
<dbReference type="EMBL" id="CP127173">
    <property type="protein sequence ID" value="WIV52836.1"/>
    <property type="molecule type" value="Genomic_DNA"/>
</dbReference>
<dbReference type="PANTHER" id="PTHR47691:SF3">
    <property type="entry name" value="HTH-TYPE TRANSCRIPTIONAL REGULATOR RV0890C-RELATED"/>
    <property type="match status" value="1"/>
</dbReference>
<keyword evidence="3" id="KW-1185">Reference proteome</keyword>
<proteinExistence type="predicted"/>
<dbReference type="Proteomes" id="UP001227101">
    <property type="component" value="Chromosome"/>
</dbReference>
<sequence>MVRRPSSSAGVPGAAYPTSHIGRSHKVTEIEEHIDEGARLVTATGSGGVGKTRLAVEAFRQLRDAYDATAFVRLAEMSCEAGDDETVERICNALLADLRVANHQPDAQPLDVLIRYLRDQRVLLVLDNCEQVLNPVQELIDLLINAAPQLQIIATSRAWLQVHGERVVHVNPLPVPGKNADRIEAEDCASVQLLQDRAALAGRPLTAEDDWATIVRLVRWSDGIPLILESSQPS</sequence>
<dbReference type="InterPro" id="IPR027417">
    <property type="entry name" value="P-loop_NTPase"/>
</dbReference>
<protein>
    <submittedName>
        <fullName evidence="2">NB-ARC domain-containing protein</fullName>
    </submittedName>
</protein>
<evidence type="ECO:0000313" key="2">
    <source>
        <dbReference type="EMBL" id="WIV52836.1"/>
    </source>
</evidence>
<name>A0ABY8XBC4_9PSEU</name>
<evidence type="ECO:0000313" key="3">
    <source>
        <dbReference type="Proteomes" id="UP001227101"/>
    </source>
</evidence>
<dbReference type="InterPro" id="IPR002182">
    <property type="entry name" value="NB-ARC"/>
</dbReference>
<dbReference type="Pfam" id="PF00931">
    <property type="entry name" value="NB-ARC"/>
    <property type="match status" value="1"/>
</dbReference>
<reference evidence="2 3" key="1">
    <citation type="submission" date="2023-06" db="EMBL/GenBank/DDBJ databases">
        <authorList>
            <person name="Oyuntsetseg B."/>
            <person name="Kim S.B."/>
        </authorList>
    </citation>
    <scope>NUCLEOTIDE SEQUENCE [LARGE SCALE GENOMIC DNA]</scope>
    <source>
        <strain evidence="2 3">2-2</strain>
    </source>
</reference>
<feature type="domain" description="NB-ARC" evidence="1">
    <location>
        <begin position="26"/>
        <end position="157"/>
    </location>
</feature>
<gene>
    <name evidence="2" type="ORF">QP939_28240</name>
</gene>
<dbReference type="Gene3D" id="3.40.50.300">
    <property type="entry name" value="P-loop containing nucleotide triphosphate hydrolases"/>
    <property type="match status" value="1"/>
</dbReference>
<evidence type="ECO:0000259" key="1">
    <source>
        <dbReference type="Pfam" id="PF00931"/>
    </source>
</evidence>
<accession>A0ABY8XBC4</accession>
<dbReference type="SUPFAM" id="SSF52540">
    <property type="entry name" value="P-loop containing nucleoside triphosphate hydrolases"/>
    <property type="match status" value="1"/>
</dbReference>
<dbReference type="PANTHER" id="PTHR47691">
    <property type="entry name" value="REGULATOR-RELATED"/>
    <property type="match status" value="1"/>
</dbReference>